<comment type="subcellular location">
    <subcellularLocation>
        <location evidence="1">Nucleus</location>
    </subcellularLocation>
</comment>
<dbReference type="AlphaFoldDB" id="A0A8J6DL59"/>
<dbReference type="PANTHER" id="PTHR44133">
    <property type="entry name" value="CLEAVAGE STIMULATION FACTOR SUBUNIT 1"/>
    <property type="match status" value="1"/>
</dbReference>
<dbReference type="OrthoDB" id="14421at2759"/>
<dbReference type="GO" id="GO:0003723">
    <property type="term" value="F:RNA binding"/>
    <property type="evidence" value="ECO:0007669"/>
    <property type="project" value="TreeGrafter"/>
</dbReference>
<accession>A0A8J6DL59</accession>
<proteinExistence type="predicted"/>
<feature type="non-terminal residue" evidence="4">
    <location>
        <position position="465"/>
    </location>
</feature>
<dbReference type="PANTHER" id="PTHR44133:SF2">
    <property type="entry name" value="CLEAVAGE STIMULATION FACTOR SUBUNIT 1"/>
    <property type="match status" value="1"/>
</dbReference>
<dbReference type="GO" id="GO:0005848">
    <property type="term" value="C:mRNA cleavage stimulating factor complex"/>
    <property type="evidence" value="ECO:0007669"/>
    <property type="project" value="InterPro"/>
</dbReference>
<organism evidence="4 5">
    <name type="scientific">Galemys pyrenaicus</name>
    <name type="common">Iberian desman</name>
    <name type="synonym">Pyrenean desman</name>
    <dbReference type="NCBI Taxonomy" id="202257"/>
    <lineage>
        <taxon>Eukaryota</taxon>
        <taxon>Metazoa</taxon>
        <taxon>Chordata</taxon>
        <taxon>Craniata</taxon>
        <taxon>Vertebrata</taxon>
        <taxon>Euteleostomi</taxon>
        <taxon>Mammalia</taxon>
        <taxon>Eutheria</taxon>
        <taxon>Laurasiatheria</taxon>
        <taxon>Eulipotyphla</taxon>
        <taxon>Talpidae</taxon>
        <taxon>Galemys</taxon>
    </lineage>
</organism>
<keyword evidence="2" id="KW-0507">mRNA processing</keyword>
<evidence type="ECO:0000313" key="5">
    <source>
        <dbReference type="Proteomes" id="UP000700334"/>
    </source>
</evidence>
<gene>
    <name evidence="4" type="ORF">J0S82_008967</name>
</gene>
<dbReference type="InterPro" id="IPR036322">
    <property type="entry name" value="WD40_repeat_dom_sf"/>
</dbReference>
<dbReference type="InterPro" id="IPR044633">
    <property type="entry name" value="CstF1-like"/>
</dbReference>
<evidence type="ECO:0000256" key="3">
    <source>
        <dbReference type="ARBA" id="ARBA00023242"/>
    </source>
</evidence>
<evidence type="ECO:0000256" key="1">
    <source>
        <dbReference type="ARBA" id="ARBA00004123"/>
    </source>
</evidence>
<protein>
    <submittedName>
        <fullName evidence="4">Cleavage stimulation factor subunit 1</fullName>
    </submittedName>
</protein>
<name>A0A8J6DL59_GALPY</name>
<comment type="caution">
    <text evidence="4">The sequence shown here is derived from an EMBL/GenBank/DDBJ whole genome shotgun (WGS) entry which is preliminary data.</text>
</comment>
<keyword evidence="5" id="KW-1185">Reference proteome</keyword>
<dbReference type="Proteomes" id="UP000700334">
    <property type="component" value="Unassembled WGS sequence"/>
</dbReference>
<reference evidence="4" key="1">
    <citation type="journal article" date="2021" name="Evol. Appl.">
        <title>The genome of the Pyrenean desman and the effects of bottlenecks and inbreeding on the genomic landscape of an endangered species.</title>
        <authorList>
            <person name="Escoda L."/>
            <person name="Castresana J."/>
        </authorList>
    </citation>
    <scope>NUCLEOTIDE SEQUENCE</scope>
    <source>
        <strain evidence="4">IBE-C5619</strain>
    </source>
</reference>
<evidence type="ECO:0000256" key="2">
    <source>
        <dbReference type="ARBA" id="ARBA00022664"/>
    </source>
</evidence>
<sequence>LPLKPGDCDDLCQQDTEQVLNDSGRRLKKESWSAQWLFQAFIAASIISDQGHGRQAGGQVQEAGVLVTPPLYAQEREDMMACVWALSEYASECWGGQRCLVERRLEDSLHTWPAVGLALMLSPQLDASAGALLAGQPPSGTACNNVPLEEMSNKVTEAAMTYITATRARLVQHTSFVYKYATGHSDIVAPGTGIRCRHPDYVPRSFRRCAINGHWLSNALIKTLDMERMLAKSAVPREVMMNETAQQSMENHPILASRSRDYMLKLFDYSKPTAKRAFRELKCCSISFYPSRDFIILGTQHPTLRLYESNTFQCFVSQSSRSANRGHDSCIKLWDGISNQHITAFEKARNDAEVCSAISSKNFRYIFSQVGKTVAKLREIATGRTLVRYMGASLGGRQVHGTQAVFSHTQHRGRWHSRTAQRRHLLAMGHSNTVRCNAPPPTSPGFKTCSDDLRVLFGYTDSTTD</sequence>
<dbReference type="Gene3D" id="2.130.10.10">
    <property type="entry name" value="YVTN repeat-like/Quinoprotein amine dehydrogenase"/>
    <property type="match status" value="1"/>
</dbReference>
<dbReference type="EMBL" id="JAGFMF010011799">
    <property type="protein sequence ID" value="KAG8512409.1"/>
    <property type="molecule type" value="Genomic_DNA"/>
</dbReference>
<dbReference type="SUPFAM" id="SSF50978">
    <property type="entry name" value="WD40 repeat-like"/>
    <property type="match status" value="1"/>
</dbReference>
<dbReference type="InterPro" id="IPR015943">
    <property type="entry name" value="WD40/YVTN_repeat-like_dom_sf"/>
</dbReference>
<evidence type="ECO:0000313" key="4">
    <source>
        <dbReference type="EMBL" id="KAG8512409.1"/>
    </source>
</evidence>
<keyword evidence="3" id="KW-0539">Nucleus</keyword>
<dbReference type="GO" id="GO:0031124">
    <property type="term" value="P:mRNA 3'-end processing"/>
    <property type="evidence" value="ECO:0007669"/>
    <property type="project" value="InterPro"/>
</dbReference>